<evidence type="ECO:0000313" key="1">
    <source>
        <dbReference type="EMBL" id="EHK97942.1"/>
    </source>
</evidence>
<comment type="caution">
    <text evidence="1">The sequence shown here is derived from an EMBL/GenBank/DDBJ whole genome shotgun (WGS) entry which is preliminary data.</text>
</comment>
<dbReference type="PANTHER" id="PTHR10622:SF12">
    <property type="entry name" value="HET DOMAIN-CONTAINING PROTEIN"/>
    <property type="match status" value="1"/>
</dbReference>
<keyword evidence="2" id="KW-1185">Reference proteome</keyword>
<organism evidence="1 2">
    <name type="scientific">Glarea lozoyensis (strain ATCC 74030 / MF5533)</name>
    <dbReference type="NCBI Taxonomy" id="1104152"/>
    <lineage>
        <taxon>Eukaryota</taxon>
        <taxon>Fungi</taxon>
        <taxon>Dikarya</taxon>
        <taxon>Ascomycota</taxon>
        <taxon>Pezizomycotina</taxon>
        <taxon>Leotiomycetes</taxon>
        <taxon>Helotiales</taxon>
        <taxon>Helotiaceae</taxon>
        <taxon>Glarea</taxon>
    </lineage>
</organism>
<dbReference type="OrthoDB" id="1405595at2759"/>
<gene>
    <name evidence="1" type="ORF">M7I_6282</name>
</gene>
<sequence>MDSKALGHGVEANGHMSLLKVVEMFDCMYPALFNNQPYVSKAETTNCAFPCAEEFWEVPTAESWKSMLGSADAPPVTYYLHALNACLLRRYIKPPPPVTNVGSEFGKLVLIYALHTHIFEWRQSTSMLNPTGLGGYLGGQALPMGKGLKERRQWLADGVESWGECYQGIDTSTAAALLHRLAFVALDVSLSDMHLVAGRSNNLNDGNFAEDNLMHYPAYKSKLGYTKISMTCQLAREDGLHAELSEAINSMYQWYKKAEKCYAYLFDLDSTPTWRKRLPQCRWFSRGWTLQELIAPMDVWFYDGKWNLVFRKGEDSHLLKRITGIHQDVLKGSRSMLSMSIAQRMSWASRRVTTRAEDEAYCLLGIQHISRMWPNTLN</sequence>
<dbReference type="InParanoid" id="H0EU53"/>
<accession>H0EU53</accession>
<reference evidence="1 2" key="1">
    <citation type="journal article" date="2012" name="Eukaryot. Cell">
        <title>Genome sequence of the fungus Glarea lozoyensis: the first genome sequence of a species from the Helotiaceae family.</title>
        <authorList>
            <person name="Youssar L."/>
            <person name="Gruening B.A."/>
            <person name="Erxleben A."/>
            <person name="Guenther S."/>
            <person name="Huettel W."/>
        </authorList>
    </citation>
    <scope>NUCLEOTIDE SEQUENCE [LARGE SCALE GENOMIC DNA]</scope>
    <source>
        <strain evidence="2">ATCC 74030 / MF5533</strain>
    </source>
</reference>
<dbReference type="EMBL" id="AGUE01000168">
    <property type="protein sequence ID" value="EHK97942.1"/>
    <property type="molecule type" value="Genomic_DNA"/>
</dbReference>
<name>H0EU53_GLAL7</name>
<dbReference type="AlphaFoldDB" id="H0EU53"/>
<dbReference type="Proteomes" id="UP000005446">
    <property type="component" value="Unassembled WGS sequence"/>
</dbReference>
<evidence type="ECO:0000313" key="2">
    <source>
        <dbReference type="Proteomes" id="UP000005446"/>
    </source>
</evidence>
<dbReference type="HOGENOM" id="CLU_731685_0_0_1"/>
<dbReference type="PANTHER" id="PTHR10622">
    <property type="entry name" value="HET DOMAIN-CONTAINING PROTEIN"/>
    <property type="match status" value="1"/>
</dbReference>
<protein>
    <submittedName>
        <fullName evidence="1">Putative Vegetative incompatibility protein HET-E-1</fullName>
    </submittedName>
</protein>
<proteinExistence type="predicted"/>